<organism evidence="2 3">
    <name type="scientific">Sphagnurus paluster</name>
    <dbReference type="NCBI Taxonomy" id="117069"/>
    <lineage>
        <taxon>Eukaryota</taxon>
        <taxon>Fungi</taxon>
        <taxon>Dikarya</taxon>
        <taxon>Basidiomycota</taxon>
        <taxon>Agaricomycotina</taxon>
        <taxon>Agaricomycetes</taxon>
        <taxon>Agaricomycetidae</taxon>
        <taxon>Agaricales</taxon>
        <taxon>Tricholomatineae</taxon>
        <taxon>Lyophyllaceae</taxon>
        <taxon>Sphagnurus</taxon>
    </lineage>
</organism>
<feature type="non-terminal residue" evidence="2">
    <location>
        <position position="1"/>
    </location>
</feature>
<evidence type="ECO:0000313" key="2">
    <source>
        <dbReference type="EMBL" id="KAG5634504.1"/>
    </source>
</evidence>
<reference evidence="2" key="2">
    <citation type="submission" date="2021-10" db="EMBL/GenBank/DDBJ databases">
        <title>Phylogenomics reveals ancestral predisposition of the termite-cultivated fungus Termitomyces towards a domesticated lifestyle.</title>
        <authorList>
            <person name="Auxier B."/>
            <person name="Grum-Grzhimaylo A."/>
            <person name="Cardenas M.E."/>
            <person name="Lodge J.D."/>
            <person name="Laessoe T."/>
            <person name="Pedersen O."/>
            <person name="Smith M.E."/>
            <person name="Kuyper T.W."/>
            <person name="Franco-Molano E.A."/>
            <person name="Baroni T.J."/>
            <person name="Aanen D.K."/>
        </authorList>
    </citation>
    <scope>NUCLEOTIDE SEQUENCE</scope>
    <source>
        <strain evidence="2">D49</strain>
    </source>
</reference>
<proteinExistence type="predicted"/>
<evidence type="ECO:0000256" key="1">
    <source>
        <dbReference type="SAM" id="Coils"/>
    </source>
</evidence>
<name>A0A9P7FPD7_9AGAR</name>
<evidence type="ECO:0000313" key="3">
    <source>
        <dbReference type="Proteomes" id="UP000717328"/>
    </source>
</evidence>
<keyword evidence="3" id="KW-1185">Reference proteome</keyword>
<sequence length="75" mass="8429">FDTKDNEKAKDGGLSDKERELLKMEAEAAVDEAKLEAECDKDEDILPPDNLEDEWVDKLLKLTGADLEEAVKPVR</sequence>
<dbReference type="AlphaFoldDB" id="A0A9P7FPD7"/>
<feature type="coiled-coil region" evidence="1">
    <location>
        <begin position="14"/>
        <end position="43"/>
    </location>
</feature>
<comment type="caution">
    <text evidence="2">The sequence shown here is derived from an EMBL/GenBank/DDBJ whole genome shotgun (WGS) entry which is preliminary data.</text>
</comment>
<gene>
    <name evidence="2" type="ORF">H0H81_001718</name>
</gene>
<dbReference type="EMBL" id="JABCKI010006377">
    <property type="protein sequence ID" value="KAG5634504.1"/>
    <property type="molecule type" value="Genomic_DNA"/>
</dbReference>
<protein>
    <submittedName>
        <fullName evidence="2">Uncharacterized protein</fullName>
    </submittedName>
</protein>
<keyword evidence="1" id="KW-0175">Coiled coil</keyword>
<accession>A0A9P7FPD7</accession>
<dbReference type="Proteomes" id="UP000717328">
    <property type="component" value="Unassembled WGS sequence"/>
</dbReference>
<reference evidence="2" key="1">
    <citation type="submission" date="2021-02" db="EMBL/GenBank/DDBJ databases">
        <authorList>
            <person name="Nieuwenhuis M."/>
            <person name="Van De Peppel L.J.J."/>
        </authorList>
    </citation>
    <scope>NUCLEOTIDE SEQUENCE</scope>
    <source>
        <strain evidence="2">D49</strain>
    </source>
</reference>